<reference evidence="3" key="1">
    <citation type="submission" date="2020-09" db="EMBL/GenBank/DDBJ databases">
        <title>A novel bacterium of genus Bacillus, isolated from South China Sea.</title>
        <authorList>
            <person name="Huang H."/>
            <person name="Mo K."/>
            <person name="Hu Y."/>
        </authorList>
    </citation>
    <scope>NUCLEOTIDE SEQUENCE</scope>
    <source>
        <strain evidence="3">IB182487</strain>
    </source>
</reference>
<dbReference type="PANTHER" id="PTHR46558:SF6">
    <property type="entry name" value="TRANSCRIPTIONAL REGULATOR, PBSX FAMILY"/>
    <property type="match status" value="1"/>
</dbReference>
<evidence type="ECO:0000256" key="1">
    <source>
        <dbReference type="ARBA" id="ARBA00023125"/>
    </source>
</evidence>
<sequence length="68" mass="7679">MVNRVKELRARNDLTQEKLAAAVGVTRQTIAALEKGDYIPSLLLALKICETFQLKMEDVFWLGEDEGK</sequence>
<dbReference type="Pfam" id="PF01381">
    <property type="entry name" value="HTH_3"/>
    <property type="match status" value="1"/>
</dbReference>
<dbReference type="InterPro" id="IPR010982">
    <property type="entry name" value="Lambda_DNA-bd_dom_sf"/>
</dbReference>
<evidence type="ECO:0000313" key="4">
    <source>
        <dbReference type="Proteomes" id="UP000626844"/>
    </source>
</evidence>
<proteinExistence type="predicted"/>
<protein>
    <submittedName>
        <fullName evidence="3">Helix-turn-helix transcriptional regulator</fullName>
    </submittedName>
</protein>
<dbReference type="PANTHER" id="PTHR46558">
    <property type="entry name" value="TRACRIPTIONAL REGULATORY PROTEIN-RELATED-RELATED"/>
    <property type="match status" value="1"/>
</dbReference>
<evidence type="ECO:0000259" key="2">
    <source>
        <dbReference type="PROSITE" id="PS50943"/>
    </source>
</evidence>
<comment type="caution">
    <text evidence="3">The sequence shown here is derived from an EMBL/GenBank/DDBJ whole genome shotgun (WGS) entry which is preliminary data.</text>
</comment>
<dbReference type="PROSITE" id="PS50943">
    <property type="entry name" value="HTH_CROC1"/>
    <property type="match status" value="1"/>
</dbReference>
<feature type="domain" description="HTH cro/C1-type" evidence="2">
    <location>
        <begin position="5"/>
        <end position="59"/>
    </location>
</feature>
<dbReference type="InterPro" id="IPR001387">
    <property type="entry name" value="Cro/C1-type_HTH"/>
</dbReference>
<gene>
    <name evidence="3" type="ORF">IC621_01180</name>
</gene>
<dbReference type="RefSeq" id="WP_191155068.1">
    <property type="nucleotide sequence ID" value="NZ_JACXAI010000001.1"/>
</dbReference>
<evidence type="ECO:0000313" key="3">
    <source>
        <dbReference type="EMBL" id="MBD1378829.1"/>
    </source>
</evidence>
<dbReference type="AlphaFoldDB" id="A0A926RZ91"/>
<accession>A0A926RZ91</accession>
<keyword evidence="1" id="KW-0238">DNA-binding</keyword>
<name>A0A926RZ91_9BACI</name>
<dbReference type="EMBL" id="JACXAI010000001">
    <property type="protein sequence ID" value="MBD1378829.1"/>
    <property type="molecule type" value="Genomic_DNA"/>
</dbReference>
<dbReference type="GO" id="GO:0003677">
    <property type="term" value="F:DNA binding"/>
    <property type="evidence" value="ECO:0007669"/>
    <property type="project" value="UniProtKB-KW"/>
</dbReference>
<dbReference type="Proteomes" id="UP000626844">
    <property type="component" value="Unassembled WGS sequence"/>
</dbReference>
<dbReference type="SMART" id="SM00530">
    <property type="entry name" value="HTH_XRE"/>
    <property type="match status" value="1"/>
</dbReference>
<keyword evidence="4" id="KW-1185">Reference proteome</keyword>
<dbReference type="CDD" id="cd00093">
    <property type="entry name" value="HTH_XRE"/>
    <property type="match status" value="1"/>
</dbReference>
<dbReference type="Gene3D" id="1.10.260.40">
    <property type="entry name" value="lambda repressor-like DNA-binding domains"/>
    <property type="match status" value="1"/>
</dbReference>
<organism evidence="3 4">
    <name type="scientific">Metabacillus arenae</name>
    <dbReference type="NCBI Taxonomy" id="2771434"/>
    <lineage>
        <taxon>Bacteria</taxon>
        <taxon>Bacillati</taxon>
        <taxon>Bacillota</taxon>
        <taxon>Bacilli</taxon>
        <taxon>Bacillales</taxon>
        <taxon>Bacillaceae</taxon>
        <taxon>Metabacillus</taxon>
    </lineage>
</organism>
<dbReference type="SUPFAM" id="SSF47413">
    <property type="entry name" value="lambda repressor-like DNA-binding domains"/>
    <property type="match status" value="1"/>
</dbReference>